<feature type="domain" description="SfsA N-terminal OB" evidence="1">
    <location>
        <begin position="18"/>
        <end position="96"/>
    </location>
</feature>
<organism evidence="2 3">
    <name type="scientific">Halosimplex carlsbadense 2-9-1</name>
    <dbReference type="NCBI Taxonomy" id="797114"/>
    <lineage>
        <taxon>Archaea</taxon>
        <taxon>Methanobacteriati</taxon>
        <taxon>Methanobacteriota</taxon>
        <taxon>Stenosarchaea group</taxon>
        <taxon>Halobacteria</taxon>
        <taxon>Halobacteriales</taxon>
        <taxon>Haloarculaceae</taxon>
        <taxon>Halosimplex</taxon>
    </lineage>
</organism>
<accession>M0CNV2</accession>
<dbReference type="PANTHER" id="PTHR30545:SF2">
    <property type="entry name" value="SUGAR FERMENTATION STIMULATION PROTEIN A"/>
    <property type="match status" value="1"/>
</dbReference>
<evidence type="ECO:0000313" key="3">
    <source>
        <dbReference type="Proteomes" id="UP000011626"/>
    </source>
</evidence>
<sequence length="132" mass="14205">MTEPLLSRDGDPVSGAFVDRVNRFVIRVDFDDGDGSSDSGDDDVAAGVGDAYLGDPGKLRNILVPGHEILCEPVDDPERATDYDAIAIRVGDVWVSLRAALANDLFAAALHDGHLQAFDWAETVVREPELRG</sequence>
<evidence type="ECO:0000259" key="1">
    <source>
        <dbReference type="Pfam" id="PF17746"/>
    </source>
</evidence>
<dbReference type="AlphaFoldDB" id="M0CNV2"/>
<dbReference type="InterPro" id="IPR005224">
    <property type="entry name" value="SfsA"/>
</dbReference>
<reference evidence="2 3" key="1">
    <citation type="journal article" date="2014" name="PLoS Genet.">
        <title>Phylogenetically driven sequencing of extremely halophilic archaea reveals strategies for static and dynamic osmo-response.</title>
        <authorList>
            <person name="Becker E.A."/>
            <person name="Seitzer P.M."/>
            <person name="Tritt A."/>
            <person name="Larsen D."/>
            <person name="Krusor M."/>
            <person name="Yao A.I."/>
            <person name="Wu D."/>
            <person name="Madern D."/>
            <person name="Eisen J.A."/>
            <person name="Darling A.E."/>
            <person name="Facciotti M.T."/>
        </authorList>
    </citation>
    <scope>NUCLEOTIDE SEQUENCE [LARGE SCALE GENOMIC DNA]</scope>
    <source>
        <strain evidence="2 3">2-9-1</strain>
    </source>
</reference>
<dbReference type="PANTHER" id="PTHR30545">
    <property type="entry name" value="SUGAR FERMENTATION STIMULATION PROTEIN A"/>
    <property type="match status" value="1"/>
</dbReference>
<protein>
    <submittedName>
        <fullName evidence="2">Sugar fermentation stimulation protein</fullName>
    </submittedName>
</protein>
<dbReference type="eggNOG" id="arCOG04115">
    <property type="taxonomic scope" value="Archaea"/>
</dbReference>
<comment type="caution">
    <text evidence="2">The sequence shown here is derived from an EMBL/GenBank/DDBJ whole genome shotgun (WGS) entry which is preliminary data.</text>
</comment>
<dbReference type="InterPro" id="IPR041465">
    <property type="entry name" value="SfsA_N"/>
</dbReference>
<dbReference type="Gene3D" id="2.40.50.580">
    <property type="match status" value="1"/>
</dbReference>
<evidence type="ECO:0000313" key="2">
    <source>
        <dbReference type="EMBL" id="ELZ23524.1"/>
    </source>
</evidence>
<dbReference type="Pfam" id="PF17746">
    <property type="entry name" value="SfsA_N"/>
    <property type="match status" value="1"/>
</dbReference>
<dbReference type="OrthoDB" id="34139at2157"/>
<dbReference type="GO" id="GO:0003677">
    <property type="term" value="F:DNA binding"/>
    <property type="evidence" value="ECO:0007669"/>
    <property type="project" value="InterPro"/>
</dbReference>
<gene>
    <name evidence="2" type="ORF">C475_14663</name>
</gene>
<keyword evidence="3" id="KW-1185">Reference proteome</keyword>
<dbReference type="Proteomes" id="UP000011626">
    <property type="component" value="Unassembled WGS sequence"/>
</dbReference>
<dbReference type="RefSeq" id="WP_006884603.1">
    <property type="nucleotide sequence ID" value="NZ_AOIU01000033.1"/>
</dbReference>
<dbReference type="EMBL" id="AOIU01000033">
    <property type="protein sequence ID" value="ELZ23524.1"/>
    <property type="molecule type" value="Genomic_DNA"/>
</dbReference>
<dbReference type="STRING" id="797114.C475_14663"/>
<name>M0CNV2_9EURY</name>
<proteinExistence type="predicted"/>